<feature type="compositionally biased region" description="Basic and acidic residues" evidence="1">
    <location>
        <begin position="28"/>
        <end position="57"/>
    </location>
</feature>
<proteinExistence type="predicted"/>
<sequence>MRCRDSSLPPSSLPSSSSPARGNTPEIDTIRMKRTIDHLSRELEKANGQSKTREKTNRTLGRGIRKVAALFSTISSLVAESDRRTMEDNDPETDQDETNIGSTQYQEQDQEQQHERERERKRMRFKKMVESDIPVTELLKYYSD</sequence>
<gene>
    <name evidence="2" type="ORF">K435DRAFT_814106</name>
</gene>
<feature type="compositionally biased region" description="Basic and acidic residues" evidence="1">
    <location>
        <begin position="111"/>
        <end position="120"/>
    </location>
</feature>
<feature type="region of interest" description="Disordered" evidence="1">
    <location>
        <begin position="78"/>
        <end position="123"/>
    </location>
</feature>
<evidence type="ECO:0000256" key="1">
    <source>
        <dbReference type="SAM" id="MobiDB-lite"/>
    </source>
</evidence>
<dbReference type="EMBL" id="ML181659">
    <property type="protein sequence ID" value="THU75706.1"/>
    <property type="molecule type" value="Genomic_DNA"/>
</dbReference>
<keyword evidence="3" id="KW-1185">Reference proteome</keyword>
<name>A0A4S8KJN7_DENBC</name>
<reference evidence="2 3" key="1">
    <citation type="journal article" date="2019" name="Nat. Ecol. Evol.">
        <title>Megaphylogeny resolves global patterns of mushroom evolution.</title>
        <authorList>
            <person name="Varga T."/>
            <person name="Krizsan K."/>
            <person name="Foldi C."/>
            <person name="Dima B."/>
            <person name="Sanchez-Garcia M."/>
            <person name="Sanchez-Ramirez S."/>
            <person name="Szollosi G.J."/>
            <person name="Szarkandi J.G."/>
            <person name="Papp V."/>
            <person name="Albert L."/>
            <person name="Andreopoulos W."/>
            <person name="Angelini C."/>
            <person name="Antonin V."/>
            <person name="Barry K.W."/>
            <person name="Bougher N.L."/>
            <person name="Buchanan P."/>
            <person name="Buyck B."/>
            <person name="Bense V."/>
            <person name="Catcheside P."/>
            <person name="Chovatia M."/>
            <person name="Cooper J."/>
            <person name="Damon W."/>
            <person name="Desjardin D."/>
            <person name="Finy P."/>
            <person name="Geml J."/>
            <person name="Haridas S."/>
            <person name="Hughes K."/>
            <person name="Justo A."/>
            <person name="Karasinski D."/>
            <person name="Kautmanova I."/>
            <person name="Kiss B."/>
            <person name="Kocsube S."/>
            <person name="Kotiranta H."/>
            <person name="LaButti K.M."/>
            <person name="Lechner B.E."/>
            <person name="Liimatainen K."/>
            <person name="Lipzen A."/>
            <person name="Lukacs Z."/>
            <person name="Mihaltcheva S."/>
            <person name="Morgado L.N."/>
            <person name="Niskanen T."/>
            <person name="Noordeloos M.E."/>
            <person name="Ohm R.A."/>
            <person name="Ortiz-Santana B."/>
            <person name="Ovrebo C."/>
            <person name="Racz N."/>
            <person name="Riley R."/>
            <person name="Savchenko A."/>
            <person name="Shiryaev A."/>
            <person name="Soop K."/>
            <person name="Spirin V."/>
            <person name="Szebenyi C."/>
            <person name="Tomsovsky M."/>
            <person name="Tulloss R.E."/>
            <person name="Uehling J."/>
            <person name="Grigoriev I.V."/>
            <person name="Vagvolgyi C."/>
            <person name="Papp T."/>
            <person name="Martin F.M."/>
            <person name="Miettinen O."/>
            <person name="Hibbett D.S."/>
            <person name="Nagy L.G."/>
        </authorList>
    </citation>
    <scope>NUCLEOTIDE SEQUENCE [LARGE SCALE GENOMIC DNA]</scope>
    <source>
        <strain evidence="2 3">CBS 962.96</strain>
    </source>
</reference>
<organism evidence="2 3">
    <name type="scientific">Dendrothele bispora (strain CBS 962.96)</name>
    <dbReference type="NCBI Taxonomy" id="1314807"/>
    <lineage>
        <taxon>Eukaryota</taxon>
        <taxon>Fungi</taxon>
        <taxon>Dikarya</taxon>
        <taxon>Basidiomycota</taxon>
        <taxon>Agaricomycotina</taxon>
        <taxon>Agaricomycetes</taxon>
        <taxon>Agaricomycetidae</taxon>
        <taxon>Agaricales</taxon>
        <taxon>Agaricales incertae sedis</taxon>
        <taxon>Dendrothele</taxon>
    </lineage>
</organism>
<evidence type="ECO:0000313" key="2">
    <source>
        <dbReference type="EMBL" id="THU75706.1"/>
    </source>
</evidence>
<feature type="region of interest" description="Disordered" evidence="1">
    <location>
        <begin position="1"/>
        <end position="63"/>
    </location>
</feature>
<protein>
    <submittedName>
        <fullName evidence="2">Uncharacterized protein</fullName>
    </submittedName>
</protein>
<feature type="compositionally biased region" description="Acidic residues" evidence="1">
    <location>
        <begin position="88"/>
        <end position="97"/>
    </location>
</feature>
<feature type="compositionally biased region" description="Low complexity" evidence="1">
    <location>
        <begin position="1"/>
        <end position="19"/>
    </location>
</feature>
<dbReference type="Proteomes" id="UP000297245">
    <property type="component" value="Unassembled WGS sequence"/>
</dbReference>
<dbReference type="AlphaFoldDB" id="A0A4S8KJN7"/>
<feature type="non-terminal residue" evidence="2">
    <location>
        <position position="144"/>
    </location>
</feature>
<accession>A0A4S8KJN7</accession>
<evidence type="ECO:0000313" key="3">
    <source>
        <dbReference type="Proteomes" id="UP000297245"/>
    </source>
</evidence>